<keyword evidence="3 5" id="KW-0012">Acyltransferase</keyword>
<dbReference type="Gene3D" id="3.40.47.10">
    <property type="match status" value="1"/>
</dbReference>
<dbReference type="AlphaFoldDB" id="A0A3M8DN03"/>
<dbReference type="InterPro" id="IPR020616">
    <property type="entry name" value="Thiolase_N"/>
</dbReference>
<dbReference type="PIRSF" id="PIRSF000429">
    <property type="entry name" value="Ac-CoA_Ac_transf"/>
    <property type="match status" value="1"/>
</dbReference>
<gene>
    <name evidence="8" type="ORF">EDM59_06955</name>
</gene>
<keyword evidence="9" id="KW-1185">Reference proteome</keyword>
<feature type="active site" description="Proton acceptor" evidence="4">
    <location>
        <position position="369"/>
    </location>
</feature>
<evidence type="ECO:0000256" key="4">
    <source>
        <dbReference type="PIRSR" id="PIRSR000429-1"/>
    </source>
</evidence>
<dbReference type="Pfam" id="PF02803">
    <property type="entry name" value="Thiolase_C"/>
    <property type="match status" value="1"/>
</dbReference>
<feature type="domain" description="Thiolase C-terminal" evidence="7">
    <location>
        <begin position="260"/>
        <end position="382"/>
    </location>
</feature>
<evidence type="ECO:0000256" key="1">
    <source>
        <dbReference type="ARBA" id="ARBA00010982"/>
    </source>
</evidence>
<keyword evidence="2 5" id="KW-0808">Transferase</keyword>
<dbReference type="RefSeq" id="WP_122922933.1">
    <property type="nucleotide sequence ID" value="NZ_RHHU01000003.1"/>
</dbReference>
<accession>A0A3M8DN03</accession>
<dbReference type="InterPro" id="IPR020617">
    <property type="entry name" value="Thiolase_C"/>
</dbReference>
<dbReference type="EMBL" id="RHHU01000003">
    <property type="protein sequence ID" value="RNB88835.1"/>
    <property type="molecule type" value="Genomic_DNA"/>
</dbReference>
<dbReference type="InterPro" id="IPR020613">
    <property type="entry name" value="Thiolase_CS"/>
</dbReference>
<sequence length="384" mass="40556">MAREVVIVEAVRTPIGKRNGMLSGIRPDELASKVLRELIDRTGIDAGCIEDVILGCVSQVGEQAGDIARIASLIAGFPIEVPGTTIDRQCGSSQQAVHFAAQAILSGDMDIVIAGGVESMSRIPIGSASQGAKLSPKLTAAYEIMHQGLSAERVVEKWGLSRAQLDEFSAQSHARALKAQDEGRFEREMMPISIPNAAGTFSLMTQDEGPRKGSTVEKLGTLKPSFLENGRIHAGNASQISDGAAALLLLSKEKAIHLGLKPRARIVARSVVGSDPTLMLTGPISATKKVLQKAGLTLAEMDLYEVNEAFAPVPLCWLAEVGADPEKLNTNGGAIALGHPLGASGARVMVTLLHELERTGKRFGLQAICEGMGMANATIIERLD</sequence>
<dbReference type="NCBIfam" id="TIGR01930">
    <property type="entry name" value="AcCoA-C-Actrans"/>
    <property type="match status" value="1"/>
</dbReference>
<dbReference type="Proteomes" id="UP000269573">
    <property type="component" value="Unassembled WGS sequence"/>
</dbReference>
<dbReference type="InterPro" id="IPR002155">
    <property type="entry name" value="Thiolase"/>
</dbReference>
<dbReference type="SUPFAM" id="SSF53901">
    <property type="entry name" value="Thiolase-like"/>
    <property type="match status" value="2"/>
</dbReference>
<dbReference type="PANTHER" id="PTHR43365:SF1">
    <property type="entry name" value="ACETYL-COA C-ACYLTRANSFERASE"/>
    <property type="match status" value="1"/>
</dbReference>
<proteinExistence type="inferred from homology"/>
<evidence type="ECO:0000256" key="5">
    <source>
        <dbReference type="RuleBase" id="RU003557"/>
    </source>
</evidence>
<dbReference type="PROSITE" id="PS00737">
    <property type="entry name" value="THIOLASE_2"/>
    <property type="match status" value="1"/>
</dbReference>
<dbReference type="PANTHER" id="PTHR43365">
    <property type="entry name" value="BLR7806 PROTEIN"/>
    <property type="match status" value="1"/>
</dbReference>
<evidence type="ECO:0000256" key="3">
    <source>
        <dbReference type="ARBA" id="ARBA00023315"/>
    </source>
</evidence>
<dbReference type="Pfam" id="PF00108">
    <property type="entry name" value="Thiolase_N"/>
    <property type="match status" value="1"/>
</dbReference>
<evidence type="ECO:0000313" key="9">
    <source>
        <dbReference type="Proteomes" id="UP000269573"/>
    </source>
</evidence>
<organism evidence="8 9">
    <name type="scientific">Brevibacillus nitrificans</name>
    <dbReference type="NCBI Taxonomy" id="651560"/>
    <lineage>
        <taxon>Bacteria</taxon>
        <taxon>Bacillati</taxon>
        <taxon>Bacillota</taxon>
        <taxon>Bacilli</taxon>
        <taxon>Bacillales</taxon>
        <taxon>Paenibacillaceae</taxon>
        <taxon>Brevibacillus</taxon>
    </lineage>
</organism>
<feature type="active site" description="Proton acceptor" evidence="4">
    <location>
        <position position="339"/>
    </location>
</feature>
<comment type="caution">
    <text evidence="8">The sequence shown here is derived from an EMBL/GenBank/DDBJ whole genome shotgun (WGS) entry which is preliminary data.</text>
</comment>
<evidence type="ECO:0000259" key="6">
    <source>
        <dbReference type="Pfam" id="PF00108"/>
    </source>
</evidence>
<feature type="active site" description="Acyl-thioester intermediate" evidence="4">
    <location>
        <position position="90"/>
    </location>
</feature>
<evidence type="ECO:0000259" key="7">
    <source>
        <dbReference type="Pfam" id="PF02803"/>
    </source>
</evidence>
<reference evidence="8 9" key="1">
    <citation type="submission" date="2018-10" db="EMBL/GenBank/DDBJ databases">
        <title>Phylogenomics of Brevibacillus.</title>
        <authorList>
            <person name="Dunlap C."/>
        </authorList>
    </citation>
    <scope>NUCLEOTIDE SEQUENCE [LARGE SCALE GENOMIC DNA]</scope>
    <source>
        <strain evidence="8 9">JCM 15774</strain>
    </source>
</reference>
<name>A0A3M8DN03_9BACL</name>
<dbReference type="CDD" id="cd00751">
    <property type="entry name" value="thiolase"/>
    <property type="match status" value="1"/>
</dbReference>
<feature type="domain" description="Thiolase N-terminal" evidence="6">
    <location>
        <begin position="5"/>
        <end position="252"/>
    </location>
</feature>
<evidence type="ECO:0000313" key="8">
    <source>
        <dbReference type="EMBL" id="RNB88835.1"/>
    </source>
</evidence>
<dbReference type="FunFam" id="3.40.47.10:FF:000010">
    <property type="entry name" value="Acetyl-CoA acetyltransferase (Thiolase)"/>
    <property type="match status" value="1"/>
</dbReference>
<dbReference type="GO" id="GO:0003988">
    <property type="term" value="F:acetyl-CoA C-acyltransferase activity"/>
    <property type="evidence" value="ECO:0007669"/>
    <property type="project" value="UniProtKB-ARBA"/>
</dbReference>
<evidence type="ECO:0000256" key="2">
    <source>
        <dbReference type="ARBA" id="ARBA00022679"/>
    </source>
</evidence>
<dbReference type="InterPro" id="IPR016039">
    <property type="entry name" value="Thiolase-like"/>
</dbReference>
<protein>
    <submittedName>
        <fullName evidence="8">Thiolase family protein</fullName>
    </submittedName>
</protein>
<comment type="similarity">
    <text evidence="1 5">Belongs to the thiolase-like superfamily. Thiolase family.</text>
</comment>